<reference evidence="3" key="1">
    <citation type="submission" date="2015-07" db="EMBL/GenBank/DDBJ databases">
        <title>Draft genome sequence of Acetobacterium bakii DSM 8293, a potential psychrophilic chemical producer through syngas fermentation.</title>
        <authorList>
            <person name="Song Y."/>
            <person name="Hwang S."/>
            <person name="Cho B.-K."/>
        </authorList>
    </citation>
    <scope>NUCLEOTIDE SEQUENCE [LARGE SCALE GENOMIC DNA]</scope>
    <source>
        <strain evidence="3">DSM 8239</strain>
    </source>
</reference>
<dbReference type="AlphaFoldDB" id="A0A0L6U5P2"/>
<gene>
    <name evidence="2" type="ORF">AKG39_02905</name>
</gene>
<keyword evidence="1" id="KW-0472">Membrane</keyword>
<dbReference type="NCBIfam" id="TIGR02532">
    <property type="entry name" value="IV_pilin_GFxxxE"/>
    <property type="match status" value="1"/>
</dbReference>
<keyword evidence="3" id="KW-1185">Reference proteome</keyword>
<feature type="transmembrane region" description="Helical" evidence="1">
    <location>
        <begin position="12"/>
        <end position="38"/>
    </location>
</feature>
<dbReference type="STRING" id="52689.AKG39_02905"/>
<dbReference type="OrthoDB" id="1778735at2"/>
<keyword evidence="1" id="KW-0812">Transmembrane</keyword>
<dbReference type="InterPro" id="IPR012902">
    <property type="entry name" value="N_methyl_site"/>
</dbReference>
<dbReference type="Pfam" id="PF07963">
    <property type="entry name" value="N_methyl"/>
    <property type="match status" value="1"/>
</dbReference>
<keyword evidence="1" id="KW-1133">Transmembrane helix</keyword>
<dbReference type="PROSITE" id="PS00409">
    <property type="entry name" value="PROKAR_NTER_METHYL"/>
    <property type="match status" value="1"/>
</dbReference>
<proteinExistence type="predicted"/>
<dbReference type="EMBL" id="LGYO01000007">
    <property type="protein sequence ID" value="KNZ43115.1"/>
    <property type="molecule type" value="Genomic_DNA"/>
</dbReference>
<accession>A0A0L6U5P2</accession>
<dbReference type="Gene3D" id="3.30.700.10">
    <property type="entry name" value="Glycoprotein, Type 4 Pilin"/>
    <property type="match status" value="1"/>
</dbReference>
<dbReference type="RefSeq" id="WP_050738856.1">
    <property type="nucleotide sequence ID" value="NZ_LGYO01000007.1"/>
</dbReference>
<sequence length="202" mass="21565">MKRMVKISRDKGFTLIELLVALLITGILLATISSVFLMSQKTYVHSEAISNKEGSITNVETNLQKVLAVATGVAISSTPQTALKESYSIGFKADGTCEEVIMTLIVDSAGNPVLDASGGKQYSRIDHAIPQISNITVQVTGSNEAVTLNYGLIPIDATMTTLSGGVVMNNIRQSNNNFPAFIQGALNGPVKQYLVLTLVDME</sequence>
<comment type="caution">
    <text evidence="2">The sequence shown here is derived from an EMBL/GenBank/DDBJ whole genome shotgun (WGS) entry which is preliminary data.</text>
</comment>
<dbReference type="Proteomes" id="UP000036873">
    <property type="component" value="Unassembled WGS sequence"/>
</dbReference>
<dbReference type="InterPro" id="IPR045584">
    <property type="entry name" value="Pilin-like"/>
</dbReference>
<dbReference type="SUPFAM" id="SSF54523">
    <property type="entry name" value="Pili subunits"/>
    <property type="match status" value="1"/>
</dbReference>
<protein>
    <recommendedName>
        <fullName evidence="4">Prepilin-type N-terminal cleavage/methylation domain-containing protein</fullName>
    </recommendedName>
</protein>
<organism evidence="2 3">
    <name type="scientific">Acetobacterium bakii</name>
    <dbReference type="NCBI Taxonomy" id="52689"/>
    <lineage>
        <taxon>Bacteria</taxon>
        <taxon>Bacillati</taxon>
        <taxon>Bacillota</taxon>
        <taxon>Clostridia</taxon>
        <taxon>Eubacteriales</taxon>
        <taxon>Eubacteriaceae</taxon>
        <taxon>Acetobacterium</taxon>
    </lineage>
</organism>
<evidence type="ECO:0008006" key="4">
    <source>
        <dbReference type="Google" id="ProtNLM"/>
    </source>
</evidence>
<evidence type="ECO:0000313" key="2">
    <source>
        <dbReference type="EMBL" id="KNZ43115.1"/>
    </source>
</evidence>
<evidence type="ECO:0000313" key="3">
    <source>
        <dbReference type="Proteomes" id="UP000036873"/>
    </source>
</evidence>
<evidence type="ECO:0000256" key="1">
    <source>
        <dbReference type="SAM" id="Phobius"/>
    </source>
</evidence>
<name>A0A0L6U5P2_9FIRM</name>